<evidence type="ECO:0000313" key="7">
    <source>
        <dbReference type="Proteomes" id="UP000010310"/>
    </source>
</evidence>
<dbReference type="PANTHER" id="PTHR31760:SF0">
    <property type="entry name" value="S-ADENOSYL-L-METHIONINE-DEPENDENT METHYLTRANSFERASES SUPERFAMILY PROTEIN"/>
    <property type="match status" value="1"/>
</dbReference>
<dbReference type="SUPFAM" id="SSF53335">
    <property type="entry name" value="S-adenosyl-L-methionine-dependent methyltransferases"/>
    <property type="match status" value="1"/>
</dbReference>
<keyword evidence="2" id="KW-0698">rRNA processing</keyword>
<dbReference type="EMBL" id="AMWX01000002">
    <property type="protein sequence ID" value="EKO36673.1"/>
    <property type="molecule type" value="Genomic_DNA"/>
</dbReference>
<dbReference type="STRING" id="1208365.B273_0912"/>
<dbReference type="Proteomes" id="UP000010310">
    <property type="component" value="Unassembled WGS sequence"/>
</dbReference>
<accession>K6H2D8</accession>
<reference evidence="6 7" key="1">
    <citation type="submission" date="2012-09" db="EMBL/GenBank/DDBJ databases">
        <authorList>
            <person name="Dupont C.L."/>
            <person name="Rusch D.B."/>
            <person name="Lombardo M.-J."/>
            <person name="Novotny M."/>
            <person name="Yee-Greenbaum J."/>
            <person name="Laskin R."/>
        </authorList>
    </citation>
    <scope>NUCLEOTIDE SEQUENCE [LARGE SCALE GENOMIC DNA]</scope>
    <source>
        <strain evidence="6">SAR86E</strain>
    </source>
</reference>
<gene>
    <name evidence="6" type="primary">gidB</name>
    <name evidence="6" type="ORF">B273_0912</name>
</gene>
<dbReference type="NCBIfam" id="TIGR00138">
    <property type="entry name" value="rsmG_gidB"/>
    <property type="match status" value="1"/>
</dbReference>
<dbReference type="InterPro" id="IPR029063">
    <property type="entry name" value="SAM-dependent_MTases_sf"/>
</dbReference>
<evidence type="ECO:0000256" key="1">
    <source>
        <dbReference type="ARBA" id="ARBA00022490"/>
    </source>
</evidence>
<dbReference type="GO" id="GO:0070043">
    <property type="term" value="F:rRNA (guanine-N7-)-methyltransferase activity"/>
    <property type="evidence" value="ECO:0007669"/>
    <property type="project" value="TreeGrafter"/>
</dbReference>
<keyword evidence="1" id="KW-0963">Cytoplasm</keyword>
<keyword evidence="4 6" id="KW-0808">Transferase</keyword>
<dbReference type="Pfam" id="PF02527">
    <property type="entry name" value="GidB"/>
    <property type="match status" value="1"/>
</dbReference>
<sequence>MDIEDCATILPFIPHGSNVLDIGSGAGLPGLVIAINSPTTKVLMSEKNKKKAYFINKTIQSLGIKNADIINAPISKNTKLDKKFNIITARALASARQIVELSEQLLTKDGKFILMKGTKQKIKEEVAELNDKKYSYTIHNLNKTTKERHILEIY</sequence>
<dbReference type="PANTHER" id="PTHR31760">
    <property type="entry name" value="S-ADENOSYL-L-METHIONINE-DEPENDENT METHYLTRANSFERASES SUPERFAMILY PROTEIN"/>
    <property type="match status" value="1"/>
</dbReference>
<dbReference type="GO" id="GO:0005829">
    <property type="term" value="C:cytosol"/>
    <property type="evidence" value="ECO:0007669"/>
    <property type="project" value="TreeGrafter"/>
</dbReference>
<dbReference type="AlphaFoldDB" id="K6H2D8"/>
<dbReference type="CDD" id="cd02440">
    <property type="entry name" value="AdoMet_MTases"/>
    <property type="match status" value="1"/>
</dbReference>
<keyword evidence="5" id="KW-0949">S-adenosyl-L-methionine</keyword>
<proteinExistence type="predicted"/>
<dbReference type="Gene3D" id="3.40.50.150">
    <property type="entry name" value="Vaccinia Virus protein VP39"/>
    <property type="match status" value="1"/>
</dbReference>
<evidence type="ECO:0000256" key="4">
    <source>
        <dbReference type="ARBA" id="ARBA00022679"/>
    </source>
</evidence>
<evidence type="ECO:0000256" key="2">
    <source>
        <dbReference type="ARBA" id="ARBA00022552"/>
    </source>
</evidence>
<name>K6H2D8_9GAMM</name>
<evidence type="ECO:0000256" key="5">
    <source>
        <dbReference type="ARBA" id="ARBA00022691"/>
    </source>
</evidence>
<dbReference type="InterPro" id="IPR003682">
    <property type="entry name" value="rRNA_ssu_MeTfrase_G"/>
</dbReference>
<comment type="caution">
    <text evidence="6">The sequence shown here is derived from an EMBL/GenBank/DDBJ whole genome shotgun (WGS) entry which is preliminary data.</text>
</comment>
<organism evidence="6 7">
    <name type="scientific">SAR86 cluster bacterium SAR86E</name>
    <dbReference type="NCBI Taxonomy" id="1208365"/>
    <lineage>
        <taxon>Bacteria</taxon>
        <taxon>Pseudomonadati</taxon>
        <taxon>Pseudomonadota</taxon>
        <taxon>Gammaproteobacteria</taxon>
        <taxon>SAR86 cluster</taxon>
    </lineage>
</organism>
<evidence type="ECO:0000256" key="3">
    <source>
        <dbReference type="ARBA" id="ARBA00022603"/>
    </source>
</evidence>
<keyword evidence="3 6" id="KW-0489">Methyltransferase</keyword>
<dbReference type="EC" id="2.1.1.170" evidence="6"/>
<protein>
    <submittedName>
        <fullName evidence="6">16S rRNA (Guanine(527)-N(7))-methyltransferase GidB</fullName>
        <ecNumber evidence="6">2.1.1.170</ecNumber>
    </submittedName>
</protein>
<evidence type="ECO:0000313" key="6">
    <source>
        <dbReference type="EMBL" id="EKO36673.1"/>
    </source>
</evidence>
<keyword evidence="7" id="KW-1185">Reference proteome</keyword>